<proteinExistence type="predicted"/>
<dbReference type="PANTHER" id="PTHR33386:SF24">
    <property type="entry name" value="DUF4005 DOMAIN-CONTAINING PROTEIN"/>
    <property type="match status" value="1"/>
</dbReference>
<dbReference type="AlphaFoldDB" id="A0ABD1XCK6"/>
<reference evidence="2" key="1">
    <citation type="submission" date="2024-07" db="EMBL/GenBank/DDBJ databases">
        <title>Two chromosome-level genome assemblies of Korean endemic species Abeliophyllum distichum and Forsythia ovata (Oleaceae).</title>
        <authorList>
            <person name="Jang H."/>
        </authorList>
    </citation>
    <scope>NUCLEOTIDE SEQUENCE [LARGE SCALE GENOMIC DNA]</scope>
</reference>
<evidence type="ECO:0000313" key="2">
    <source>
        <dbReference type="Proteomes" id="UP001604277"/>
    </source>
</evidence>
<keyword evidence="2" id="KW-1185">Reference proteome</keyword>
<name>A0ABD1XCK6_9LAMI</name>
<sequence length="130" mass="14538">MASNTSYETSWADQWDPESLYSYDTNKANTGGGASSKFSTAVGDKFDKTKAVASTGVRKVKGGASAGIHWIKDKCYKRNQMEHLYLFEESVHLIDCTNIYNFHYRLTRMDATIDVTTSSGLWKILPSQHG</sequence>
<comment type="caution">
    <text evidence="1">The sequence shown here is derived from an EMBL/GenBank/DDBJ whole genome shotgun (WGS) entry which is preliminary data.</text>
</comment>
<organism evidence="1 2">
    <name type="scientific">Forsythia ovata</name>
    <dbReference type="NCBI Taxonomy" id="205694"/>
    <lineage>
        <taxon>Eukaryota</taxon>
        <taxon>Viridiplantae</taxon>
        <taxon>Streptophyta</taxon>
        <taxon>Embryophyta</taxon>
        <taxon>Tracheophyta</taxon>
        <taxon>Spermatophyta</taxon>
        <taxon>Magnoliopsida</taxon>
        <taxon>eudicotyledons</taxon>
        <taxon>Gunneridae</taxon>
        <taxon>Pentapetalae</taxon>
        <taxon>asterids</taxon>
        <taxon>lamiids</taxon>
        <taxon>Lamiales</taxon>
        <taxon>Oleaceae</taxon>
        <taxon>Forsythieae</taxon>
        <taxon>Forsythia</taxon>
    </lineage>
</organism>
<evidence type="ECO:0000313" key="1">
    <source>
        <dbReference type="EMBL" id="KAL2559706.1"/>
    </source>
</evidence>
<dbReference type="EMBL" id="JBFOLJ010000001">
    <property type="protein sequence ID" value="KAL2559706.1"/>
    <property type="molecule type" value="Genomic_DNA"/>
</dbReference>
<accession>A0ABD1XCK6</accession>
<protein>
    <submittedName>
        <fullName evidence="1">Uncharacterized protein</fullName>
    </submittedName>
</protein>
<gene>
    <name evidence="1" type="ORF">Fot_04445</name>
</gene>
<dbReference type="Proteomes" id="UP001604277">
    <property type="component" value="Unassembled WGS sequence"/>
</dbReference>
<dbReference type="PANTHER" id="PTHR33386">
    <property type="entry name" value="OS02G0740600 PROTEIN"/>
    <property type="match status" value="1"/>
</dbReference>